<organism evidence="2 3">
    <name type="scientific">Albugo candida</name>
    <dbReference type="NCBI Taxonomy" id="65357"/>
    <lineage>
        <taxon>Eukaryota</taxon>
        <taxon>Sar</taxon>
        <taxon>Stramenopiles</taxon>
        <taxon>Oomycota</taxon>
        <taxon>Peronosporomycetes</taxon>
        <taxon>Albuginales</taxon>
        <taxon>Albuginaceae</taxon>
        <taxon>Albugo</taxon>
    </lineage>
</organism>
<dbReference type="EMBL" id="CAIX01000140">
    <property type="protein sequence ID" value="CCI46746.1"/>
    <property type="molecule type" value="Genomic_DNA"/>
</dbReference>
<dbReference type="AlphaFoldDB" id="A0A024GJ57"/>
<accession>A0A024GJ57</accession>
<evidence type="ECO:0000313" key="3">
    <source>
        <dbReference type="Proteomes" id="UP000053237"/>
    </source>
</evidence>
<name>A0A024GJ57_9STRA</name>
<dbReference type="Proteomes" id="UP000053237">
    <property type="component" value="Unassembled WGS sequence"/>
</dbReference>
<feature type="compositionally biased region" description="Low complexity" evidence="1">
    <location>
        <begin position="87"/>
        <end position="97"/>
    </location>
</feature>
<evidence type="ECO:0000313" key="2">
    <source>
        <dbReference type="EMBL" id="CCI46746.1"/>
    </source>
</evidence>
<comment type="caution">
    <text evidence="2">The sequence shown here is derived from an EMBL/GenBank/DDBJ whole genome shotgun (WGS) entry which is preliminary data.</text>
</comment>
<reference evidence="2 3" key="1">
    <citation type="submission" date="2012-05" db="EMBL/GenBank/DDBJ databases">
        <title>Recombination and specialization in a pathogen metapopulation.</title>
        <authorList>
            <person name="Gardiner A."/>
            <person name="Kemen E."/>
            <person name="Schultz-Larsen T."/>
            <person name="MacLean D."/>
            <person name="Van Oosterhout C."/>
            <person name="Jones J.D.G."/>
        </authorList>
    </citation>
    <scope>NUCLEOTIDE SEQUENCE [LARGE SCALE GENOMIC DNA]</scope>
    <source>
        <strain evidence="2 3">Ac Nc2</strain>
    </source>
</reference>
<protein>
    <submittedName>
        <fullName evidence="2">Uncharacterized protein</fullName>
    </submittedName>
</protein>
<proteinExistence type="predicted"/>
<feature type="region of interest" description="Disordered" evidence="1">
    <location>
        <begin position="87"/>
        <end position="114"/>
    </location>
</feature>
<keyword evidence="3" id="KW-1185">Reference proteome</keyword>
<gene>
    <name evidence="2" type="ORF">BN9_077010</name>
</gene>
<dbReference type="InParanoid" id="A0A024GJ57"/>
<evidence type="ECO:0000256" key="1">
    <source>
        <dbReference type="SAM" id="MobiDB-lite"/>
    </source>
</evidence>
<sequence length="173" mass="19173">MTPISRSSYDCTFSCRSDKQQASMSFTRCIFQWTLPGVSLIARNALHSDQELVKNPESDKTTLSPAYTRELHADTMYPLIADPAESISTPSISTSDPHGSSVATATDDPLDQNRAIPTKDAYHMQRVCKSRTSAKYDLYRRMKPPALILKKSAYLAAMDSVNTESVEGVLVYV</sequence>